<evidence type="ECO:0000256" key="1">
    <source>
        <dbReference type="ARBA" id="ARBA00007637"/>
    </source>
</evidence>
<dbReference type="InterPro" id="IPR036291">
    <property type="entry name" value="NAD(P)-bd_dom_sf"/>
</dbReference>
<dbReference type="CDD" id="cd05266">
    <property type="entry name" value="SDR_a4"/>
    <property type="match status" value="1"/>
</dbReference>
<dbReference type="Gene3D" id="3.40.50.720">
    <property type="entry name" value="NAD(P)-binding Rossmann-like Domain"/>
    <property type="match status" value="2"/>
</dbReference>
<name>A0A6A4LL07_9ERIC</name>
<keyword evidence="2" id="KW-0520">NAD</keyword>
<dbReference type="EMBL" id="QEFC01001544">
    <property type="protein sequence ID" value="KAE9457004.1"/>
    <property type="molecule type" value="Genomic_DNA"/>
</dbReference>
<gene>
    <name evidence="4" type="ORF">C3L33_11088</name>
</gene>
<protein>
    <recommendedName>
        <fullName evidence="6">NAD-dependent epimerase/dehydratase domain-containing protein</fullName>
    </recommendedName>
</protein>
<evidence type="ECO:0000313" key="4">
    <source>
        <dbReference type="EMBL" id="KAE9457004.1"/>
    </source>
</evidence>
<evidence type="ECO:0008006" key="6">
    <source>
        <dbReference type="Google" id="ProtNLM"/>
    </source>
</evidence>
<keyword evidence="3" id="KW-0413">Isomerase</keyword>
<dbReference type="Proteomes" id="UP000428333">
    <property type="component" value="Linkage Group LG06"/>
</dbReference>
<sequence length="414" mass="46575">MEVCSMSGQLPPTNPIFGRNSIYVVRRRPPTTSYFPSCRLRAGTTSRQENEKSESWEPANRMFVLGMGFVGSFLAQGLKNQEWGVSGSCTSLVKKKKLEEEMGFDVYLFNANEPEPEVLSILNHHTHLIVSIPPLVGTGDPMLQHEEHLKSMLMEGNLKWLCYLSSTSVYGNCGGMWVDEDYPVCPANEKAKARLAAEEGWLKLGHDLGISTQIFRLGGIYGPGRRTKFRFTCAFCSSFLGVENLSFWPTASGVMEPIMDLDLLHFKVDFLANYLYPSAVDTVIKQEPLSELQRMRASRQYTSRVHVADICQALRASICNPSSGRIYNLVDDDPAPRTEVISYAWDLVNRKWSGHTKQTVSPCMPESFRTESISRGEKRVSNARMKKELGVKLLHPSYKSGLKSIIDHMDNPFL</sequence>
<dbReference type="OrthoDB" id="5824at2759"/>
<comment type="similarity">
    <text evidence="1">Belongs to the NAD(P)-dependent epimerase/dehydratase family.</text>
</comment>
<organism evidence="4 5">
    <name type="scientific">Rhododendron williamsianum</name>
    <dbReference type="NCBI Taxonomy" id="262921"/>
    <lineage>
        <taxon>Eukaryota</taxon>
        <taxon>Viridiplantae</taxon>
        <taxon>Streptophyta</taxon>
        <taxon>Embryophyta</taxon>
        <taxon>Tracheophyta</taxon>
        <taxon>Spermatophyta</taxon>
        <taxon>Magnoliopsida</taxon>
        <taxon>eudicotyledons</taxon>
        <taxon>Gunneridae</taxon>
        <taxon>Pentapetalae</taxon>
        <taxon>asterids</taxon>
        <taxon>Ericales</taxon>
        <taxon>Ericaceae</taxon>
        <taxon>Ericoideae</taxon>
        <taxon>Rhodoreae</taxon>
        <taxon>Rhododendron</taxon>
    </lineage>
</organism>
<dbReference type="AlphaFoldDB" id="A0A6A4LL07"/>
<dbReference type="SUPFAM" id="SSF51735">
    <property type="entry name" value="NAD(P)-binding Rossmann-fold domains"/>
    <property type="match status" value="1"/>
</dbReference>
<comment type="caution">
    <text evidence="4">The sequence shown here is derived from an EMBL/GenBank/DDBJ whole genome shotgun (WGS) entry which is preliminary data.</text>
</comment>
<evidence type="ECO:0000256" key="3">
    <source>
        <dbReference type="ARBA" id="ARBA00023235"/>
    </source>
</evidence>
<keyword evidence="5" id="KW-1185">Reference proteome</keyword>
<accession>A0A6A4LL07</accession>
<evidence type="ECO:0000313" key="5">
    <source>
        <dbReference type="Proteomes" id="UP000428333"/>
    </source>
</evidence>
<reference evidence="4 5" key="1">
    <citation type="journal article" date="2019" name="Genome Biol. Evol.">
        <title>The Rhododendron genome and chromosomal organization provide insight into shared whole-genome duplications across the heath family (Ericaceae).</title>
        <authorList>
            <person name="Soza V.L."/>
            <person name="Lindsley D."/>
            <person name="Waalkes A."/>
            <person name="Ramage E."/>
            <person name="Patwardhan R.P."/>
            <person name="Burton J.N."/>
            <person name="Adey A."/>
            <person name="Kumar A."/>
            <person name="Qiu R."/>
            <person name="Shendure J."/>
            <person name="Hall B."/>
        </authorList>
    </citation>
    <scope>NUCLEOTIDE SEQUENCE [LARGE SCALE GENOMIC DNA]</scope>
    <source>
        <strain evidence="4">RSF 1966-606</strain>
    </source>
</reference>
<feature type="non-terminal residue" evidence="4">
    <location>
        <position position="1"/>
    </location>
</feature>
<proteinExistence type="inferred from homology"/>
<dbReference type="GO" id="GO:0016853">
    <property type="term" value="F:isomerase activity"/>
    <property type="evidence" value="ECO:0007669"/>
    <property type="project" value="UniProtKB-KW"/>
</dbReference>
<evidence type="ECO:0000256" key="2">
    <source>
        <dbReference type="ARBA" id="ARBA00023027"/>
    </source>
</evidence>
<dbReference type="PANTHER" id="PTHR43574">
    <property type="entry name" value="EPIMERASE-RELATED"/>
    <property type="match status" value="1"/>
</dbReference>